<accession>A0ACA9LYK9</accession>
<comment type="caution">
    <text evidence="1">The sequence shown here is derived from an EMBL/GenBank/DDBJ whole genome shotgun (WGS) entry which is preliminary data.</text>
</comment>
<reference evidence="1" key="1">
    <citation type="submission" date="2021-06" db="EMBL/GenBank/DDBJ databases">
        <authorList>
            <person name="Kallberg Y."/>
            <person name="Tangrot J."/>
            <person name="Rosling A."/>
        </authorList>
    </citation>
    <scope>NUCLEOTIDE SEQUENCE</scope>
    <source>
        <strain evidence="1">CL356</strain>
    </source>
</reference>
<evidence type="ECO:0000313" key="1">
    <source>
        <dbReference type="EMBL" id="CAG8555070.1"/>
    </source>
</evidence>
<evidence type="ECO:0000313" key="2">
    <source>
        <dbReference type="Proteomes" id="UP000789525"/>
    </source>
</evidence>
<dbReference type="Proteomes" id="UP000789525">
    <property type="component" value="Unassembled WGS sequence"/>
</dbReference>
<proteinExistence type="predicted"/>
<sequence>MYVNPCLNPKQKEDLMLLEEKDNEDPDYVYDHDNTEQRGFGHIAIGVDNIEAACKRFEELQVEFTKRLQDGKMKNIAFIKDPDGYMIEIIQKGRDVKKTELLGKNDA</sequence>
<protein>
    <submittedName>
        <fullName evidence="1">6101_t:CDS:1</fullName>
    </submittedName>
</protein>
<keyword evidence="2" id="KW-1185">Reference proteome</keyword>
<organism evidence="1 2">
    <name type="scientific">Acaulospora colombiana</name>
    <dbReference type="NCBI Taxonomy" id="27376"/>
    <lineage>
        <taxon>Eukaryota</taxon>
        <taxon>Fungi</taxon>
        <taxon>Fungi incertae sedis</taxon>
        <taxon>Mucoromycota</taxon>
        <taxon>Glomeromycotina</taxon>
        <taxon>Glomeromycetes</taxon>
        <taxon>Diversisporales</taxon>
        <taxon>Acaulosporaceae</taxon>
        <taxon>Acaulospora</taxon>
    </lineage>
</organism>
<gene>
    <name evidence="1" type="ORF">ACOLOM_LOCUS5009</name>
</gene>
<name>A0ACA9LYK9_9GLOM</name>
<dbReference type="EMBL" id="CAJVPT010008769">
    <property type="protein sequence ID" value="CAG8555070.1"/>
    <property type="molecule type" value="Genomic_DNA"/>
</dbReference>